<dbReference type="InterPro" id="IPR013783">
    <property type="entry name" value="Ig-like_fold"/>
</dbReference>
<dbReference type="PANTHER" id="PTHR22576">
    <property type="entry name" value="MUCOSA ASSOCIATED LYMPHOID TISSUE LYMPHOMA TRANSLOCATION PROTEIN 1/PARACASPASE"/>
    <property type="match status" value="1"/>
</dbReference>
<dbReference type="Pfam" id="PF00656">
    <property type="entry name" value="Peptidase_C14"/>
    <property type="match status" value="1"/>
</dbReference>
<dbReference type="PROSITE" id="PS50835">
    <property type="entry name" value="IG_LIKE"/>
    <property type="match status" value="2"/>
</dbReference>
<dbReference type="Proteomes" id="UP000694395">
    <property type="component" value="Chromosome 6"/>
</dbReference>
<evidence type="ECO:0000313" key="3">
    <source>
        <dbReference type="Ensembl" id="ENSOMYP00000005959.2"/>
    </source>
</evidence>
<evidence type="ECO:0000313" key="4">
    <source>
        <dbReference type="Proteomes" id="UP000694395"/>
    </source>
</evidence>
<dbReference type="AlphaFoldDB" id="A0A8C7LYB8"/>
<protein>
    <submittedName>
        <fullName evidence="3">MALT paracaspase 1</fullName>
    </submittedName>
</protein>
<dbReference type="Gene3D" id="2.60.40.3360">
    <property type="match status" value="1"/>
</dbReference>
<dbReference type="Gene3D" id="1.10.533.10">
    <property type="entry name" value="Death Domain, Fas"/>
    <property type="match status" value="1"/>
</dbReference>
<dbReference type="GO" id="GO:0004197">
    <property type="term" value="F:cysteine-type endopeptidase activity"/>
    <property type="evidence" value="ECO:0007669"/>
    <property type="project" value="InterPro"/>
</dbReference>
<reference evidence="3" key="3">
    <citation type="submission" date="2025-09" db="UniProtKB">
        <authorList>
            <consortium name="Ensembl"/>
        </authorList>
    </citation>
    <scope>IDENTIFICATION</scope>
</reference>
<dbReference type="InterPro" id="IPR011600">
    <property type="entry name" value="Pept_C14_caspase"/>
</dbReference>
<dbReference type="SUPFAM" id="SSF47986">
    <property type="entry name" value="DEATH domain"/>
    <property type="match status" value="1"/>
</dbReference>
<dbReference type="Pfam" id="PF13927">
    <property type="entry name" value="Ig_3"/>
    <property type="match status" value="2"/>
</dbReference>
<feature type="domain" description="Caspase family p20" evidence="1">
    <location>
        <begin position="291"/>
        <end position="369"/>
    </location>
</feature>
<evidence type="ECO:0000259" key="1">
    <source>
        <dbReference type="PROSITE" id="PS50208"/>
    </source>
</evidence>
<reference evidence="3" key="2">
    <citation type="submission" date="2025-08" db="UniProtKB">
        <authorList>
            <consortium name="Ensembl"/>
        </authorList>
    </citation>
    <scope>IDENTIFICATION</scope>
</reference>
<name>A0A8C7LYB8_ONCMY</name>
<dbReference type="GeneTree" id="ENSGT00390000018044"/>
<dbReference type="InterPro" id="IPR036179">
    <property type="entry name" value="Ig-like_dom_sf"/>
</dbReference>
<dbReference type="InterPro" id="IPR052039">
    <property type="entry name" value="Caspase-related_regulators"/>
</dbReference>
<dbReference type="CDD" id="cd08783">
    <property type="entry name" value="Death_MALT1"/>
    <property type="match status" value="1"/>
</dbReference>
<sequence>MSDSSDRSLNLNFLKEPVLRKLCEALDKTNSKGWRKLGEMVGNDRRFRVSSDEMEMCSLKVLELEGSPSRVLLRLMGDRGCTLGHLVDLLQTMGHTEALQCVKPPGIQILIQPQSVAIIVGHNLRLSCYAVGKAGVQFQWFKTKEEVGNLVISPVQLTDAGFYICRVNCGDSFEFSQWAQVDVLNVATPYGETLSFTSQSPQGQRLLVGESLQLECGAVGRPIPRYQWHRNGAPLHFPEASKRRLTIPYLLLEHNGKYRCEICINNERTWTNEVDILVGIHWWYLSLITATDKVALLIGNLSYRNHPQLKAPMVDVYDLTNLLRQLNFKVVSLLDLTESEMRNAVDEFLLLLHKGVYGLLYYAGHGYENYGNSFMVPVDAPNPYHSANCLCVQSILKLMQEKETGLNVFLLDMCRKRNIHDDTTPNILLRVTANIVFGYATCQDAEAFELSSSGFTNGVFVKFLKKRLLEDEKITVLLDRVAEDMGQFDATKGKQALEIRSSLSERRALTDPVLPGDSSDMALAHNRQWAKAHELPESMSLDFDCGAQIKLGFAAEFSNVLVIYTHIVKKPEDMFFCQAHVTNFSPDLDIDPKEMNRETPEETGIYLLSSSLPQHCLYTRLSSLQKLRDQLGFTVCLQGSFKAMDELVDWTTDVNIGKPLIARLDLYRTMRRNSCLQTCPMPHSPCHSPRAEHLHHHPQGLLSPHCSSPYLDVCEPLQGAVGGSGCVSSTLYDNCFSRYGCTSSDSPGRASIPIETTDDINELQTVFINSLQFHHQ</sequence>
<dbReference type="Gene3D" id="2.60.40.10">
    <property type="entry name" value="Immunoglobulins"/>
    <property type="match status" value="2"/>
</dbReference>
<keyword evidence="4" id="KW-1185">Reference proteome</keyword>
<dbReference type="InterPro" id="IPR029030">
    <property type="entry name" value="Caspase-like_dom_sf"/>
</dbReference>
<dbReference type="Pfam" id="PF18703">
    <property type="entry name" value="MALT1_Ig"/>
    <property type="match status" value="1"/>
</dbReference>
<feature type="domain" description="Ig-like" evidence="2">
    <location>
        <begin position="105"/>
        <end position="176"/>
    </location>
</feature>
<dbReference type="SUPFAM" id="SSF52129">
    <property type="entry name" value="Caspase-like"/>
    <property type="match status" value="1"/>
</dbReference>
<dbReference type="GO" id="GO:0006508">
    <property type="term" value="P:proteolysis"/>
    <property type="evidence" value="ECO:0007669"/>
    <property type="project" value="InterPro"/>
</dbReference>
<dbReference type="InterPro" id="IPR041077">
    <property type="entry name" value="MALT1_Ig"/>
</dbReference>
<evidence type="ECO:0000259" key="2">
    <source>
        <dbReference type="PROSITE" id="PS50835"/>
    </source>
</evidence>
<feature type="domain" description="Ig-like" evidence="2">
    <location>
        <begin position="189"/>
        <end position="271"/>
    </location>
</feature>
<dbReference type="PANTHER" id="PTHR22576:SF40">
    <property type="entry name" value="MUCOSA-ASSOCIATED LYMPHOID TISSUE LYMPHOMA TRANSLOCATION PROTEIN 1"/>
    <property type="match status" value="1"/>
</dbReference>
<dbReference type="CDD" id="cd00096">
    <property type="entry name" value="Ig"/>
    <property type="match status" value="1"/>
</dbReference>
<dbReference type="Ensembl" id="ENSOMYT00000006623.2">
    <property type="protein sequence ID" value="ENSOMYP00000005959.2"/>
    <property type="gene ID" value="ENSOMYG00000003023.2"/>
</dbReference>
<dbReference type="SMART" id="SM00408">
    <property type="entry name" value="IGc2"/>
    <property type="match status" value="2"/>
</dbReference>
<dbReference type="Gene3D" id="3.40.50.1460">
    <property type="match status" value="1"/>
</dbReference>
<dbReference type="InterPro" id="IPR003598">
    <property type="entry name" value="Ig_sub2"/>
</dbReference>
<dbReference type="InterPro" id="IPR001309">
    <property type="entry name" value="Pept_C14_p20"/>
</dbReference>
<accession>A0A8C7LYB8</accession>
<dbReference type="FunFam" id="3.40.50.1460:FF:000004">
    <property type="entry name" value="Mucosa-associated lymphoid tissue lymphoma translocation protein 1"/>
    <property type="match status" value="1"/>
</dbReference>
<dbReference type="SMART" id="SM00409">
    <property type="entry name" value="IG"/>
    <property type="match status" value="2"/>
</dbReference>
<dbReference type="PROSITE" id="PS50208">
    <property type="entry name" value="CASPASE_P20"/>
    <property type="match status" value="1"/>
</dbReference>
<organism evidence="3 4">
    <name type="scientific">Oncorhynchus mykiss</name>
    <name type="common">Rainbow trout</name>
    <name type="synonym">Salmo gairdneri</name>
    <dbReference type="NCBI Taxonomy" id="8022"/>
    <lineage>
        <taxon>Eukaryota</taxon>
        <taxon>Metazoa</taxon>
        <taxon>Chordata</taxon>
        <taxon>Craniata</taxon>
        <taxon>Vertebrata</taxon>
        <taxon>Euteleostomi</taxon>
        <taxon>Actinopterygii</taxon>
        <taxon>Neopterygii</taxon>
        <taxon>Teleostei</taxon>
        <taxon>Protacanthopterygii</taxon>
        <taxon>Salmoniformes</taxon>
        <taxon>Salmonidae</taxon>
        <taxon>Salmoninae</taxon>
        <taxon>Oncorhynchus</taxon>
    </lineage>
</organism>
<reference evidence="3" key="1">
    <citation type="submission" date="2020-07" db="EMBL/GenBank/DDBJ databases">
        <title>A long reads based de novo assembly of the rainbow trout Arlee double haploid line genome.</title>
        <authorList>
            <person name="Gao G."/>
            <person name="Palti Y."/>
        </authorList>
    </citation>
    <scope>NUCLEOTIDE SEQUENCE [LARGE SCALE GENOMIC DNA]</scope>
</reference>
<dbReference type="InterPro" id="IPR007110">
    <property type="entry name" value="Ig-like_dom"/>
</dbReference>
<proteinExistence type="predicted"/>
<dbReference type="InterPro" id="IPR003599">
    <property type="entry name" value="Ig_sub"/>
</dbReference>
<dbReference type="InterPro" id="IPR037940">
    <property type="entry name" value="MALT1_Death"/>
</dbReference>
<dbReference type="InterPro" id="IPR011029">
    <property type="entry name" value="DEATH-like_dom_sf"/>
</dbReference>
<dbReference type="InterPro" id="IPR033540">
    <property type="entry name" value="MALT1_IG-like_dom_sf"/>
</dbReference>
<dbReference type="SUPFAM" id="SSF48726">
    <property type="entry name" value="Immunoglobulin"/>
    <property type="match status" value="2"/>
</dbReference>